<evidence type="ECO:0000313" key="1">
    <source>
        <dbReference type="EMBL" id="UZD56286.1"/>
    </source>
</evidence>
<protein>
    <submittedName>
        <fullName evidence="1">Uncharacterized protein</fullName>
    </submittedName>
</protein>
<evidence type="ECO:0000313" key="2">
    <source>
        <dbReference type="Proteomes" id="UP001163266"/>
    </source>
</evidence>
<dbReference type="EMBL" id="CP110257">
    <property type="protein sequence ID" value="UZD56286.1"/>
    <property type="molecule type" value="Genomic_DNA"/>
</dbReference>
<gene>
    <name evidence="1" type="ORF">OMP39_06890</name>
</gene>
<sequence length="95" mass="10664">MLGLRDHDLDRLRRMHPNPPARYLVLIESGGAMVARLFDVQRRLLAEFDAGSEEVGMMTEGLQPVREAHRPEWDAALAGHSSSEREAALIYALEP</sequence>
<keyword evidence="2" id="KW-1185">Reference proteome</keyword>
<dbReference type="Proteomes" id="UP001163266">
    <property type="component" value="Chromosome"/>
</dbReference>
<reference evidence="1" key="1">
    <citation type="submission" date="2022-10" db="EMBL/GenBank/DDBJ databases">
        <title>Complete genome sequence of Schlegelella aquatica LMG 23380.</title>
        <authorList>
            <person name="Musilova J."/>
            <person name="Kourilova X."/>
            <person name="Bezdicek M."/>
            <person name="Hermankova K."/>
            <person name="Obruca S."/>
            <person name="Sedlar K."/>
        </authorList>
    </citation>
    <scope>NUCLEOTIDE SEQUENCE</scope>
    <source>
        <strain evidence="1">LMG 23380</strain>
    </source>
</reference>
<name>A0ABY6MWC7_9BURK</name>
<accession>A0ABY6MWC7</accession>
<proteinExistence type="predicted"/>
<dbReference type="RefSeq" id="WP_264894221.1">
    <property type="nucleotide sequence ID" value="NZ_CP110257.1"/>
</dbReference>
<organism evidence="1 2">
    <name type="scientific">Caldimonas aquatica</name>
    <dbReference type="NCBI Taxonomy" id="376175"/>
    <lineage>
        <taxon>Bacteria</taxon>
        <taxon>Pseudomonadati</taxon>
        <taxon>Pseudomonadota</taxon>
        <taxon>Betaproteobacteria</taxon>
        <taxon>Burkholderiales</taxon>
        <taxon>Sphaerotilaceae</taxon>
        <taxon>Caldimonas</taxon>
    </lineage>
</organism>